<sequence length="468" mass="51441">MPNTTNEQYTLSLSELISALTAALDMTEGQPKEHSLRCCWIGMHLGKQLALSESELYDLFFTLLLKDAGCSSNAARICELYATDDLNFKKEYKTVGQSLSSVLNFVVTHAGKGKNWRNRISTAIDILKNGNEYAQELIATRCSRGSDVALELGFSDQVASGIYHLDEHWNGSGRPDQLSGEAIPLFARIALLAQVLDVFQIEQGIIAAHDELLLRRGTWLDPHLVDVAVALTYDREFIRVLNSDSLAQHVLSLAPAQASITVDDDYFDNIAAAFGKIIDSKSPFTSGHSERVAIFSVLIAEELGVPKQECTWIRRAALLHDVGKLGVSNTILDKPGKLDDDEWAQVQMHATFTHEILKEIKPLTKFAAMTAAHHEKLDGTGYPLKLKGDEISLLTRIITTADIFDAITAERPYRAAIPVGKTLQIMEESVGTALDPRCFSALKVALTKLPPQYTQQLGADQLPASPII</sequence>
<keyword evidence="3" id="KW-1185">Reference proteome</keyword>
<dbReference type="SMART" id="SM00471">
    <property type="entry name" value="HDc"/>
    <property type="match status" value="1"/>
</dbReference>
<protein>
    <submittedName>
        <fullName evidence="2">HD-GYP domain-containing protein</fullName>
        <ecNumber evidence="2">3.1.4.-</ecNumber>
    </submittedName>
</protein>
<dbReference type="PANTHER" id="PTHR45228:SF5">
    <property type="entry name" value="CYCLIC DI-GMP PHOSPHODIESTERASE VC_1348-RELATED"/>
    <property type="match status" value="1"/>
</dbReference>
<keyword evidence="2" id="KW-0378">Hydrolase</keyword>
<reference evidence="2 3" key="1">
    <citation type="submission" date="2023-11" db="EMBL/GenBank/DDBJ databases">
        <title>Plant-associative lifestyle of Vibrio porteresiae and its evolutionary dynamics.</title>
        <authorList>
            <person name="Rameshkumar N."/>
            <person name="Kirti K."/>
        </authorList>
    </citation>
    <scope>NUCLEOTIDE SEQUENCE [LARGE SCALE GENOMIC DNA]</scope>
    <source>
        <strain evidence="2 3">MSSRF30</strain>
    </source>
</reference>
<dbReference type="SUPFAM" id="SSF109604">
    <property type="entry name" value="HD-domain/PDEase-like"/>
    <property type="match status" value="2"/>
</dbReference>
<evidence type="ECO:0000313" key="2">
    <source>
        <dbReference type="EMBL" id="WPC74936.1"/>
    </source>
</evidence>
<evidence type="ECO:0000259" key="1">
    <source>
        <dbReference type="PROSITE" id="PS51832"/>
    </source>
</evidence>
<evidence type="ECO:0000313" key="3">
    <source>
        <dbReference type="Proteomes" id="UP001304071"/>
    </source>
</evidence>
<dbReference type="Gene3D" id="1.10.3210.10">
    <property type="entry name" value="Hypothetical protein af1432"/>
    <property type="match status" value="3"/>
</dbReference>
<dbReference type="CDD" id="cd00077">
    <property type="entry name" value="HDc"/>
    <property type="match status" value="1"/>
</dbReference>
<dbReference type="Proteomes" id="UP001304071">
    <property type="component" value="Chromosome 1"/>
</dbReference>
<dbReference type="InterPro" id="IPR003607">
    <property type="entry name" value="HD/PDEase_dom"/>
</dbReference>
<dbReference type="GO" id="GO:0016787">
    <property type="term" value="F:hydrolase activity"/>
    <property type="evidence" value="ECO:0007669"/>
    <property type="project" value="UniProtKB-KW"/>
</dbReference>
<dbReference type="PROSITE" id="PS51832">
    <property type="entry name" value="HD_GYP"/>
    <property type="match status" value="1"/>
</dbReference>
<dbReference type="InterPro" id="IPR052020">
    <property type="entry name" value="Cyclic_di-GMP/3'3'-cGAMP_PDE"/>
</dbReference>
<accession>A0ABZ0QEP6</accession>
<dbReference type="RefSeq" id="WP_261895297.1">
    <property type="nucleotide sequence ID" value="NZ_AP024895.1"/>
</dbReference>
<name>A0ABZ0QEP6_9VIBR</name>
<feature type="domain" description="HD-GYP" evidence="1">
    <location>
        <begin position="263"/>
        <end position="458"/>
    </location>
</feature>
<dbReference type="InterPro" id="IPR037522">
    <property type="entry name" value="HD_GYP_dom"/>
</dbReference>
<organism evidence="2 3">
    <name type="scientific">Vibrio porteresiae DSM 19223</name>
    <dbReference type="NCBI Taxonomy" id="1123496"/>
    <lineage>
        <taxon>Bacteria</taxon>
        <taxon>Pseudomonadati</taxon>
        <taxon>Pseudomonadota</taxon>
        <taxon>Gammaproteobacteria</taxon>
        <taxon>Vibrionales</taxon>
        <taxon>Vibrionaceae</taxon>
        <taxon>Vibrio</taxon>
    </lineage>
</organism>
<dbReference type="Pfam" id="PF13487">
    <property type="entry name" value="HD_5"/>
    <property type="match status" value="2"/>
</dbReference>
<dbReference type="EC" id="3.1.4.-" evidence="2"/>
<dbReference type="EMBL" id="CP138203">
    <property type="protein sequence ID" value="WPC74936.1"/>
    <property type="molecule type" value="Genomic_DNA"/>
</dbReference>
<dbReference type="PANTHER" id="PTHR45228">
    <property type="entry name" value="CYCLIC DI-GMP PHOSPHODIESTERASE TM_0186-RELATED"/>
    <property type="match status" value="1"/>
</dbReference>
<proteinExistence type="predicted"/>
<gene>
    <name evidence="2" type="ORF">R8Z52_06990</name>
</gene>